<dbReference type="EMBL" id="AMCI01000775">
    <property type="protein sequence ID" value="EJX07836.1"/>
    <property type="molecule type" value="Genomic_DNA"/>
</dbReference>
<evidence type="ECO:0000313" key="1">
    <source>
        <dbReference type="EMBL" id="EJX07836.1"/>
    </source>
</evidence>
<dbReference type="AlphaFoldDB" id="J9D544"/>
<sequence>MAHQFHHAFERQQSLVHQLEHAHQGELHHRHTGHRLGSPSAFFREKMRSMVSSHNRNAAIIQSMAQGITIGSLFHRRVALDAGTQSGIILICEDQMGDASLKSDLRIVRIIKVEFLRCRHMCHMQLRPRFLCQFNCQGRRLVASLTRTDFGMVLHSRIIAIAFLVFRHPFINYAGILTMRHQRQLTRFKDAAQHLFAVHQHIACGSPHKQLDATHFMMVEMQDLVEVVVGSTEEETIIDMTIRACQVELCLIILPRGSLRHRIRHIKNRSDTSRCSSTTLGAEIRLVSEPRIAEMDMVVDHARKEIATCGIHFLIGRNFRYRILSFEDFLNMMVYNKHRANKAASFVDYGRILDQCTFMHSPYL</sequence>
<comment type="caution">
    <text evidence="1">The sequence shown here is derived from an EMBL/GenBank/DDBJ whole genome shotgun (WGS) entry which is preliminary data.</text>
</comment>
<proteinExistence type="predicted"/>
<organism evidence="1">
    <name type="scientific">gut metagenome</name>
    <dbReference type="NCBI Taxonomy" id="749906"/>
    <lineage>
        <taxon>unclassified sequences</taxon>
        <taxon>metagenomes</taxon>
        <taxon>organismal metagenomes</taxon>
    </lineage>
</organism>
<name>J9D544_9ZZZZ</name>
<gene>
    <name evidence="1" type="ORF">EVA_04053</name>
</gene>
<accession>J9D544</accession>
<protein>
    <submittedName>
        <fullName evidence="1">Uncharacterized protein</fullName>
    </submittedName>
</protein>
<reference evidence="1" key="1">
    <citation type="journal article" date="2012" name="PLoS ONE">
        <title>Gene sets for utilization of primary and secondary nutrition supplies in the distal gut of endangered iberian lynx.</title>
        <authorList>
            <person name="Alcaide M."/>
            <person name="Messina E."/>
            <person name="Richter M."/>
            <person name="Bargiela R."/>
            <person name="Peplies J."/>
            <person name="Huws S.A."/>
            <person name="Newbold C.J."/>
            <person name="Golyshin P.N."/>
            <person name="Simon M.A."/>
            <person name="Lopez G."/>
            <person name="Yakimov M.M."/>
            <person name="Ferrer M."/>
        </authorList>
    </citation>
    <scope>NUCLEOTIDE SEQUENCE</scope>
</reference>